<dbReference type="Gene3D" id="2.20.25.30">
    <property type="match status" value="1"/>
</dbReference>
<protein>
    <recommendedName>
        <fullName evidence="9">Ribosomal protein L37</fullName>
    </recommendedName>
</protein>
<dbReference type="SUPFAM" id="SSF57829">
    <property type="entry name" value="Zn-binding ribosomal proteins"/>
    <property type="match status" value="1"/>
</dbReference>
<evidence type="ECO:0000256" key="9">
    <source>
        <dbReference type="RuleBase" id="RU000576"/>
    </source>
</evidence>
<dbReference type="InterPro" id="IPR001569">
    <property type="entry name" value="Ribosomal_eL37"/>
</dbReference>
<dbReference type="InterPro" id="IPR018267">
    <property type="entry name" value="Ribosomal_eL37_CS"/>
</dbReference>
<dbReference type="HAMAP" id="MF_00547">
    <property type="entry name" value="Ribosomal_eL37"/>
    <property type="match status" value="1"/>
</dbReference>
<evidence type="ECO:0000256" key="7">
    <source>
        <dbReference type="ARBA" id="ARBA00022980"/>
    </source>
</evidence>
<gene>
    <name evidence="10" type="ORF">M9Y10_009721</name>
</gene>
<accession>A0ABR2IQX0</accession>
<evidence type="ECO:0000256" key="4">
    <source>
        <dbReference type="ARBA" id="ARBA00022771"/>
    </source>
</evidence>
<evidence type="ECO:0000313" key="11">
    <source>
        <dbReference type="Proteomes" id="UP001470230"/>
    </source>
</evidence>
<keyword evidence="6 9" id="KW-0694">RNA-binding</keyword>
<dbReference type="PANTHER" id="PTHR10768">
    <property type="entry name" value="60S RIBOSOMAL PROTEIN L37"/>
    <property type="match status" value="1"/>
</dbReference>
<keyword evidence="3 9" id="KW-0699">rRNA-binding</keyword>
<organism evidence="10 11">
    <name type="scientific">Tritrichomonas musculus</name>
    <dbReference type="NCBI Taxonomy" id="1915356"/>
    <lineage>
        <taxon>Eukaryota</taxon>
        <taxon>Metamonada</taxon>
        <taxon>Parabasalia</taxon>
        <taxon>Tritrichomonadida</taxon>
        <taxon>Tritrichomonadidae</taxon>
        <taxon>Tritrichomonas</taxon>
    </lineage>
</organism>
<dbReference type="InterPro" id="IPR011332">
    <property type="entry name" value="Ribosomal_zn-bd"/>
</dbReference>
<evidence type="ECO:0000256" key="1">
    <source>
        <dbReference type="ARBA" id="ARBA00009805"/>
    </source>
</evidence>
<keyword evidence="4" id="KW-0863">Zinc-finger</keyword>
<dbReference type="PANTHER" id="PTHR10768:SF0">
    <property type="entry name" value="RIBOSOMAL PROTEIN L37"/>
    <property type="match status" value="1"/>
</dbReference>
<evidence type="ECO:0000256" key="8">
    <source>
        <dbReference type="ARBA" id="ARBA00023274"/>
    </source>
</evidence>
<comment type="similarity">
    <text evidence="1 9">Belongs to the eukaryotic ribosomal protein eL37 family.</text>
</comment>
<comment type="function">
    <text evidence="9">Component of the large ribosomal subunit. The ribosome is a large ribonucleoprotein complex responsible for the synthesis of proteins in the cell.</text>
</comment>
<dbReference type="PROSITE" id="PS01077">
    <property type="entry name" value="RIBOSOMAL_L37E"/>
    <property type="match status" value="1"/>
</dbReference>
<evidence type="ECO:0000256" key="5">
    <source>
        <dbReference type="ARBA" id="ARBA00022833"/>
    </source>
</evidence>
<evidence type="ECO:0000256" key="2">
    <source>
        <dbReference type="ARBA" id="ARBA00022723"/>
    </source>
</evidence>
<keyword evidence="5 9" id="KW-0862">Zinc</keyword>
<sequence>MGAGTPSFGPRHNKTHTVCRRCGHRSYHIQKGKCAFCGYPDPSMRHYAWGKKAHNKRTAGTGRMSHLKKCIKALQATYAPKK</sequence>
<evidence type="ECO:0000256" key="3">
    <source>
        <dbReference type="ARBA" id="ARBA00022730"/>
    </source>
</evidence>
<keyword evidence="8 9" id="KW-0687">Ribonucleoprotein</keyword>
<dbReference type="EMBL" id="JAPFFF010000015">
    <property type="protein sequence ID" value="KAK8866753.1"/>
    <property type="molecule type" value="Genomic_DNA"/>
</dbReference>
<keyword evidence="7 9" id="KW-0689">Ribosomal protein</keyword>
<dbReference type="Pfam" id="PF01907">
    <property type="entry name" value="Ribosomal_L37e"/>
    <property type="match status" value="1"/>
</dbReference>
<dbReference type="InterPro" id="IPR011331">
    <property type="entry name" value="Ribosomal_eL37/eL43"/>
</dbReference>
<reference evidence="10 11" key="1">
    <citation type="submission" date="2024-04" db="EMBL/GenBank/DDBJ databases">
        <title>Tritrichomonas musculus Genome.</title>
        <authorList>
            <person name="Alves-Ferreira E."/>
            <person name="Grigg M."/>
            <person name="Lorenzi H."/>
            <person name="Galac M."/>
        </authorList>
    </citation>
    <scope>NUCLEOTIDE SEQUENCE [LARGE SCALE GENOMIC DNA]</scope>
    <source>
        <strain evidence="10 11">EAF2021</strain>
    </source>
</reference>
<dbReference type="GO" id="GO:0005840">
    <property type="term" value="C:ribosome"/>
    <property type="evidence" value="ECO:0007669"/>
    <property type="project" value="UniProtKB-KW"/>
</dbReference>
<dbReference type="Proteomes" id="UP001470230">
    <property type="component" value="Unassembled WGS sequence"/>
</dbReference>
<keyword evidence="2 9" id="KW-0479">Metal-binding</keyword>
<evidence type="ECO:0000256" key="6">
    <source>
        <dbReference type="ARBA" id="ARBA00022884"/>
    </source>
</evidence>
<comment type="caution">
    <text evidence="10">The sequence shown here is derived from an EMBL/GenBank/DDBJ whole genome shotgun (WGS) entry which is preliminary data.</text>
</comment>
<name>A0ABR2IQX0_9EUKA</name>
<proteinExistence type="inferred from homology"/>
<keyword evidence="11" id="KW-1185">Reference proteome</keyword>
<evidence type="ECO:0000313" key="10">
    <source>
        <dbReference type="EMBL" id="KAK8866753.1"/>
    </source>
</evidence>